<evidence type="ECO:0000313" key="9">
    <source>
        <dbReference type="EMBL" id="SPM29103.1"/>
    </source>
</evidence>
<accession>A0A2U3NC95</accession>
<dbReference type="Pfam" id="PF05423">
    <property type="entry name" value="Mycobact_memb"/>
    <property type="match status" value="1"/>
</dbReference>
<protein>
    <submittedName>
        <fullName evidence="9">Membrane protein</fullName>
    </submittedName>
</protein>
<dbReference type="GO" id="GO:0005886">
    <property type="term" value="C:plasma membrane"/>
    <property type="evidence" value="ECO:0007669"/>
    <property type="project" value="UniProtKB-SubCell"/>
</dbReference>
<dbReference type="STRING" id="1841859.GCA_900157385_02590"/>
<reference evidence="9 10" key="1">
    <citation type="submission" date="2017-01" db="EMBL/GenBank/DDBJ databases">
        <authorList>
            <consortium name="Urmite Genomes"/>
        </authorList>
    </citation>
    <scope>NUCLEOTIDE SEQUENCE [LARGE SCALE GENOMIC DNA]</scope>
    <source>
        <strain evidence="9 10">AB308</strain>
    </source>
</reference>
<evidence type="ECO:0000256" key="3">
    <source>
        <dbReference type="ARBA" id="ARBA00022475"/>
    </source>
</evidence>
<comment type="subcellular location">
    <subcellularLocation>
        <location evidence="1">Cell membrane</location>
    </subcellularLocation>
</comment>
<feature type="region of interest" description="Disordered" evidence="7">
    <location>
        <begin position="1"/>
        <end position="54"/>
    </location>
</feature>
<evidence type="ECO:0000256" key="5">
    <source>
        <dbReference type="ARBA" id="ARBA00022989"/>
    </source>
</evidence>
<evidence type="ECO:0000313" key="10">
    <source>
        <dbReference type="Proteomes" id="UP000241595"/>
    </source>
</evidence>
<dbReference type="EMBL" id="FTRV01000011">
    <property type="protein sequence ID" value="SPM29103.1"/>
    <property type="molecule type" value="Genomic_DNA"/>
</dbReference>
<evidence type="ECO:0000256" key="1">
    <source>
        <dbReference type="ARBA" id="ARBA00004236"/>
    </source>
</evidence>
<dbReference type="Gene3D" id="2.60.40.2880">
    <property type="entry name" value="MmpS1-5, C-terminal soluble domain"/>
    <property type="match status" value="1"/>
</dbReference>
<keyword evidence="5 8" id="KW-1133">Transmembrane helix</keyword>
<organism evidence="9 10">
    <name type="scientific">Mycobacterium terramassiliense</name>
    <dbReference type="NCBI Taxonomy" id="1841859"/>
    <lineage>
        <taxon>Bacteria</taxon>
        <taxon>Bacillati</taxon>
        <taxon>Actinomycetota</taxon>
        <taxon>Actinomycetes</taxon>
        <taxon>Mycobacteriales</taxon>
        <taxon>Mycobacteriaceae</taxon>
        <taxon>Mycobacterium</taxon>
    </lineage>
</organism>
<proteinExistence type="inferred from homology"/>
<feature type="transmembrane region" description="Helical" evidence="8">
    <location>
        <begin position="71"/>
        <end position="89"/>
    </location>
</feature>
<evidence type="ECO:0000256" key="6">
    <source>
        <dbReference type="ARBA" id="ARBA00023136"/>
    </source>
</evidence>
<evidence type="ECO:0000256" key="4">
    <source>
        <dbReference type="ARBA" id="ARBA00022692"/>
    </source>
</evidence>
<dbReference type="AlphaFoldDB" id="A0A2U3NC95"/>
<feature type="compositionally biased region" description="Basic and acidic residues" evidence="7">
    <location>
        <begin position="10"/>
        <end position="27"/>
    </location>
</feature>
<keyword evidence="6 8" id="KW-0472">Membrane</keyword>
<keyword evidence="10" id="KW-1185">Reference proteome</keyword>
<gene>
    <name evidence="9" type="ORF">MTAB308_2594</name>
</gene>
<evidence type="ECO:0000256" key="7">
    <source>
        <dbReference type="SAM" id="MobiDB-lite"/>
    </source>
</evidence>
<keyword evidence="4 8" id="KW-0812">Transmembrane</keyword>
<feature type="compositionally biased region" description="Basic and acidic residues" evidence="7">
    <location>
        <begin position="42"/>
        <end position="54"/>
    </location>
</feature>
<dbReference type="InterPro" id="IPR038468">
    <property type="entry name" value="MmpS_C"/>
</dbReference>
<dbReference type="Proteomes" id="UP000241595">
    <property type="component" value="Unassembled WGS sequence"/>
</dbReference>
<evidence type="ECO:0000256" key="8">
    <source>
        <dbReference type="SAM" id="Phobius"/>
    </source>
</evidence>
<comment type="similarity">
    <text evidence="2">Belongs to the MmpS family.</text>
</comment>
<name>A0A2U3NC95_9MYCO</name>
<keyword evidence="3" id="KW-1003">Cell membrane</keyword>
<sequence length="206" mass="22432">MAWRTGAAENEAKQDVRVGPGRREQPDYRAGGQRQQADSPEVESRRGRPDARSAERRLMPKIPITAAAKKFWIVLVIVAVVAVAGFCVYRLRGIFGVHGDHPITSGMADDIKPFNPKHVVYEVYGPPGTTANINYLDINAQPQKASNVPLPWTLSVITTLPSVSVNVVAQGDSDQIGCRIVVNDVVKDERSSNGVRAQTFCIVKSA</sequence>
<evidence type="ECO:0000256" key="2">
    <source>
        <dbReference type="ARBA" id="ARBA00007531"/>
    </source>
</evidence>
<dbReference type="InterPro" id="IPR008693">
    <property type="entry name" value="MmpS"/>
</dbReference>